<evidence type="ECO:0000256" key="7">
    <source>
        <dbReference type="SAM" id="SignalP"/>
    </source>
</evidence>
<feature type="chain" id="PRO_5046580982" evidence="7">
    <location>
        <begin position="28"/>
        <end position="573"/>
    </location>
</feature>
<accession>A0ABS2K423</accession>
<dbReference type="EMBL" id="JADIKE010000035">
    <property type="protein sequence ID" value="MBM7125985.1"/>
    <property type="molecule type" value="Genomic_DNA"/>
</dbReference>
<name>A0ABS2K423_9GAMM</name>
<keyword evidence="10" id="KW-1185">Reference proteome</keyword>
<evidence type="ECO:0000256" key="6">
    <source>
        <dbReference type="ARBA" id="ARBA00023049"/>
    </source>
</evidence>
<dbReference type="Proteomes" id="UP001430149">
    <property type="component" value="Unassembled WGS sequence"/>
</dbReference>
<comment type="cofactor">
    <cofactor evidence="1">
        <name>Zn(2+)</name>
        <dbReference type="ChEBI" id="CHEBI:29105"/>
    </cofactor>
</comment>
<dbReference type="PANTHER" id="PTHR22726:SF1">
    <property type="entry name" value="METALLOENDOPEPTIDASE OMA1, MITOCHONDRIAL"/>
    <property type="match status" value="1"/>
</dbReference>
<reference evidence="9" key="1">
    <citation type="submission" date="2020-10" db="EMBL/GenBank/DDBJ databases">
        <title>Phylogeny of dyella-like bacteria.</title>
        <authorList>
            <person name="Fu J."/>
        </authorList>
    </citation>
    <scope>NUCLEOTIDE SEQUENCE</scope>
    <source>
        <strain evidence="9">DHOC52</strain>
    </source>
</reference>
<evidence type="ECO:0000256" key="4">
    <source>
        <dbReference type="ARBA" id="ARBA00022801"/>
    </source>
</evidence>
<gene>
    <name evidence="9" type="ORF">ISP19_11465</name>
</gene>
<dbReference type="InterPro" id="IPR051156">
    <property type="entry name" value="Mito/Outer_Membr_Metalloprot"/>
</dbReference>
<feature type="signal peptide" evidence="7">
    <location>
        <begin position="1"/>
        <end position="27"/>
    </location>
</feature>
<dbReference type="SUPFAM" id="SSF48452">
    <property type="entry name" value="TPR-like"/>
    <property type="match status" value="1"/>
</dbReference>
<proteinExistence type="predicted"/>
<keyword evidence="3" id="KW-0479">Metal-binding</keyword>
<evidence type="ECO:0000313" key="10">
    <source>
        <dbReference type="Proteomes" id="UP001430149"/>
    </source>
</evidence>
<evidence type="ECO:0000259" key="8">
    <source>
        <dbReference type="Pfam" id="PF01435"/>
    </source>
</evidence>
<dbReference type="Gene3D" id="3.30.2010.10">
    <property type="entry name" value="Metalloproteases ('zincins'), catalytic domain"/>
    <property type="match status" value="1"/>
</dbReference>
<dbReference type="Pfam" id="PF01435">
    <property type="entry name" value="Peptidase_M48"/>
    <property type="match status" value="1"/>
</dbReference>
<keyword evidence="2" id="KW-0645">Protease</keyword>
<sequence>MTMAPRHLRKRLLTALALASLSFAAGAQVTQGTQDKPDDIQLPDLGSSADALVSPQEMQDYGAEMLQQMRALDMVVDDPLLDDYINNLGFRLVSNSAKPKDHFAFFIAKDPEINAFSAPGGYVGINSGLITITRSEDELAAVMAHEIGHTTQDHLLRAYESAKKDTPLMALVALGAIAAGGAGGGEAAAAALLGGQGAIMQKEINFTRRDEAEADRTGIMTLSKAGFDPNAMAEFFQRMEDVMSADSGGIEVPSLLQDHPVTAQRIADAKARAAALIVEEKSKPSGTLLDKANWDKQTAPIAYVKDPTTLTNVDTSVPSPSNYLLMRERVRVLSNDPFRMDTYYNELLSRKDGRYNTTENHYGYALALTRSGQGAKAIPQLQPLLDKYPSNLVLRLAMADAKFQAGERAAALDLYATLNTQSPRNKAIGVAYAHALTVGGTTAQAAQAAQMLRPMLENTDEPDLFTEYAHASEKAGDSVRAGEAYAQASYLSGRPFDAMEQLKTLLKRKDLDYYARARIQAHIAEITPLVMELHKRRVSTDDNPDGNNQPQQQLGTNGACSGRLCFSLGNGIP</sequence>
<keyword evidence="7" id="KW-0732">Signal</keyword>
<evidence type="ECO:0000256" key="1">
    <source>
        <dbReference type="ARBA" id="ARBA00001947"/>
    </source>
</evidence>
<evidence type="ECO:0000256" key="2">
    <source>
        <dbReference type="ARBA" id="ARBA00022670"/>
    </source>
</evidence>
<dbReference type="GO" id="GO:0008237">
    <property type="term" value="F:metallopeptidase activity"/>
    <property type="evidence" value="ECO:0007669"/>
    <property type="project" value="UniProtKB-KW"/>
</dbReference>
<feature type="domain" description="Peptidase M48" evidence="8">
    <location>
        <begin position="82"/>
        <end position="272"/>
    </location>
</feature>
<evidence type="ECO:0000313" key="9">
    <source>
        <dbReference type="EMBL" id="MBM7125985.1"/>
    </source>
</evidence>
<comment type="caution">
    <text evidence="9">The sequence shown here is derived from an EMBL/GenBank/DDBJ whole genome shotgun (WGS) entry which is preliminary data.</text>
</comment>
<evidence type="ECO:0000256" key="3">
    <source>
        <dbReference type="ARBA" id="ARBA00022723"/>
    </source>
</evidence>
<keyword evidence="6 9" id="KW-0482">Metalloprotease</keyword>
<evidence type="ECO:0000256" key="5">
    <source>
        <dbReference type="ARBA" id="ARBA00022833"/>
    </source>
</evidence>
<dbReference type="Gene3D" id="1.25.40.10">
    <property type="entry name" value="Tetratricopeptide repeat domain"/>
    <property type="match status" value="1"/>
</dbReference>
<protein>
    <submittedName>
        <fullName evidence="9">M48 family metalloprotease</fullName>
    </submittedName>
</protein>
<dbReference type="InterPro" id="IPR001915">
    <property type="entry name" value="Peptidase_M48"/>
</dbReference>
<dbReference type="PANTHER" id="PTHR22726">
    <property type="entry name" value="METALLOENDOPEPTIDASE OMA1"/>
    <property type="match status" value="1"/>
</dbReference>
<keyword evidence="5" id="KW-0862">Zinc</keyword>
<organism evidence="9 10">
    <name type="scientific">Dyella flava</name>
    <dbReference type="NCBI Taxonomy" id="1920170"/>
    <lineage>
        <taxon>Bacteria</taxon>
        <taxon>Pseudomonadati</taxon>
        <taxon>Pseudomonadota</taxon>
        <taxon>Gammaproteobacteria</taxon>
        <taxon>Lysobacterales</taxon>
        <taxon>Rhodanobacteraceae</taxon>
        <taxon>Dyella</taxon>
    </lineage>
</organism>
<dbReference type="InterPro" id="IPR011990">
    <property type="entry name" value="TPR-like_helical_dom_sf"/>
</dbReference>
<keyword evidence="4" id="KW-0378">Hydrolase</keyword>